<dbReference type="PANTHER" id="PTHR22928:SF3">
    <property type="entry name" value="TELOMERE-ASSOCIATED PROTEIN RIF1"/>
    <property type="match status" value="1"/>
</dbReference>
<evidence type="ECO:0000256" key="5">
    <source>
        <dbReference type="ARBA" id="ARBA00023242"/>
    </source>
</evidence>
<dbReference type="STRING" id="29730.A0A0D2SIY8"/>
<organism evidence="9 10">
    <name type="scientific">Gossypium raimondii</name>
    <name type="common">Peruvian cotton</name>
    <name type="synonym">Gossypium klotzschianum subsp. raimondii</name>
    <dbReference type="NCBI Taxonomy" id="29730"/>
    <lineage>
        <taxon>Eukaryota</taxon>
        <taxon>Viridiplantae</taxon>
        <taxon>Streptophyta</taxon>
        <taxon>Embryophyta</taxon>
        <taxon>Tracheophyta</taxon>
        <taxon>Spermatophyta</taxon>
        <taxon>Magnoliopsida</taxon>
        <taxon>eudicotyledons</taxon>
        <taxon>Gunneridae</taxon>
        <taxon>Pentapetalae</taxon>
        <taxon>rosids</taxon>
        <taxon>malvids</taxon>
        <taxon>Malvales</taxon>
        <taxon>Malvaceae</taxon>
        <taxon>Malvoideae</taxon>
        <taxon>Gossypium</taxon>
    </lineage>
</organism>
<feature type="domain" description="Telomere-associated protein Rif1 N-terminal" evidence="8">
    <location>
        <begin position="27"/>
        <end position="373"/>
    </location>
</feature>
<proteinExistence type="predicted"/>
<dbReference type="OrthoDB" id="5399929at2759"/>
<keyword evidence="4" id="KW-0779">Telomere</keyword>
<keyword evidence="5" id="KW-0539">Nucleus</keyword>
<dbReference type="Gramene" id="KJB83202">
    <property type="protein sequence ID" value="KJB83202"/>
    <property type="gene ID" value="B456_013G235200"/>
</dbReference>
<dbReference type="Pfam" id="PF12231">
    <property type="entry name" value="Rif1_N"/>
    <property type="match status" value="1"/>
</dbReference>
<evidence type="ECO:0000256" key="3">
    <source>
        <dbReference type="ARBA" id="ARBA00022454"/>
    </source>
</evidence>
<accession>A0A0D2SIY8</accession>
<dbReference type="Gene3D" id="1.25.10.10">
    <property type="entry name" value="Leucine-rich Repeat Variant"/>
    <property type="match status" value="1"/>
</dbReference>
<sequence length="1119" mass="125698">MSSIISSQMEEIKILISSNSKTDQSLGYSTLLHFQEQSCDSPPSIQALIQSSRCLINSIVSDIHNEDEEIAAQALKCLGFMIYHPSLVATIPAGDGKRVLESLAKLITFTKMKSVCNLGVWCISMQQFDATLLAACFDTLLQAVVHALDNPIGSLSTTFEAMQAVAKLVAQMSEMMRESSHLWAPPIYRRLLSIDKRERDMSERCLLKIRSTILPPPISLSKAIIEDMREKLLTGMKDWSDKGMKVQTVQAWGWFICFLGSGALKNRHLVNDMLKVLEQTFSDHNPQVQIASLVAWQGLIDALVHPQILSCKKNGIQQLQTSPGKSSELVLNGFSKSLKLAMAPLIGIISSKCDVSVLLSCLNTWCYLLHKLDTFINSPSVINVVLDPMFQAIFKIGPDSKSIRLWNLCLDLLEDSISTKCSDLNSDPKDQVNLHLSARTFISGSGRYSWNQYPIKWLPWDLSQLDFYLKMISIIITHVATATAAPESKKSVCDAAVRIFRSVLKGVQMEFRNPSNNYDNIMFCLNTILSFMKKLGEDASSDGGGDLFNTSLYLIEAAVEELEPSIMESPLYKVALDISYVGSLDSVKHSKIPHRCSFMDMFSPMVYLTVLYLGLVVQLTINTPEMELILQRLQRFYKFVLSSDDPLESFLASVGFLYAHKGFKYMEIWMVMVTCLNGYIDGMKDLSLFRTDSDNSFYRAICHLLSYPFILFSCAKKDITLSKASNSLKESFVLSERKLEQVIEVWKSLFGSVCVACLKSSATNTLSHDLCAMLNSCFDENSSMFQYNSELGYKDLELACLSFSGKVLVCILEQKLTSDTIGRECVGVCNGSSGINNIFEFASRVMKFMYINMGREPASGLVSSRVFSTLTRFISCLHSKQDILSFFEIISGLLLQWLSHLEIKDENAKDQLGILLAESLNCLQRSQPPLTFDSSFLKLQASLLEKTLDHPNTSVSDPTIIFWNSTYGKQISLDYPQNLLHVLHKLSRNGRISLYNRSKSFLARCSTLENDTVITPRYCKITPTQKSSKRVELTEEGMIPGSNQNNKPPSNSKRKRVELTEHQKEVRRAQQGRERDCNGHGPGVRTYTSLDFSQGNQELQDSQDIRDSEAMLEMLRRDN</sequence>
<evidence type="ECO:0000313" key="9">
    <source>
        <dbReference type="EMBL" id="KJB83202.1"/>
    </source>
</evidence>
<evidence type="ECO:0000256" key="2">
    <source>
        <dbReference type="ARBA" id="ARBA00004574"/>
    </source>
</evidence>
<evidence type="ECO:0000256" key="7">
    <source>
        <dbReference type="SAM" id="MobiDB-lite"/>
    </source>
</evidence>
<dbReference type="InterPro" id="IPR016024">
    <property type="entry name" value="ARM-type_fold"/>
</dbReference>
<evidence type="ECO:0000256" key="6">
    <source>
        <dbReference type="ARBA" id="ARBA00023306"/>
    </source>
</evidence>
<dbReference type="GO" id="GO:0000781">
    <property type="term" value="C:chromosome, telomeric region"/>
    <property type="evidence" value="ECO:0007669"/>
    <property type="project" value="UniProtKB-SubCell"/>
</dbReference>
<reference evidence="9 10" key="1">
    <citation type="journal article" date="2012" name="Nature">
        <title>Repeated polyploidization of Gossypium genomes and the evolution of spinnable cotton fibres.</title>
        <authorList>
            <person name="Paterson A.H."/>
            <person name="Wendel J.F."/>
            <person name="Gundlach H."/>
            <person name="Guo H."/>
            <person name="Jenkins J."/>
            <person name="Jin D."/>
            <person name="Llewellyn D."/>
            <person name="Showmaker K.C."/>
            <person name="Shu S."/>
            <person name="Udall J."/>
            <person name="Yoo M.J."/>
            <person name="Byers R."/>
            <person name="Chen W."/>
            <person name="Doron-Faigenboim A."/>
            <person name="Duke M.V."/>
            <person name="Gong L."/>
            <person name="Grimwood J."/>
            <person name="Grover C."/>
            <person name="Grupp K."/>
            <person name="Hu G."/>
            <person name="Lee T.H."/>
            <person name="Li J."/>
            <person name="Lin L."/>
            <person name="Liu T."/>
            <person name="Marler B.S."/>
            <person name="Page J.T."/>
            <person name="Roberts A.W."/>
            <person name="Romanel E."/>
            <person name="Sanders W.S."/>
            <person name="Szadkowski E."/>
            <person name="Tan X."/>
            <person name="Tang H."/>
            <person name="Xu C."/>
            <person name="Wang J."/>
            <person name="Wang Z."/>
            <person name="Zhang D."/>
            <person name="Zhang L."/>
            <person name="Ashrafi H."/>
            <person name="Bedon F."/>
            <person name="Bowers J.E."/>
            <person name="Brubaker C.L."/>
            <person name="Chee P.W."/>
            <person name="Das S."/>
            <person name="Gingle A.R."/>
            <person name="Haigler C.H."/>
            <person name="Harker D."/>
            <person name="Hoffmann L.V."/>
            <person name="Hovav R."/>
            <person name="Jones D.C."/>
            <person name="Lemke C."/>
            <person name="Mansoor S."/>
            <person name="ur Rahman M."/>
            <person name="Rainville L.N."/>
            <person name="Rambani A."/>
            <person name="Reddy U.K."/>
            <person name="Rong J.K."/>
            <person name="Saranga Y."/>
            <person name="Scheffler B.E."/>
            <person name="Scheffler J.A."/>
            <person name="Stelly D.M."/>
            <person name="Triplett B.A."/>
            <person name="Van Deynze A."/>
            <person name="Vaslin M.F."/>
            <person name="Waghmare V.N."/>
            <person name="Walford S.A."/>
            <person name="Wright R.J."/>
            <person name="Zaki E.A."/>
            <person name="Zhang T."/>
            <person name="Dennis E.S."/>
            <person name="Mayer K.F."/>
            <person name="Peterson D.G."/>
            <person name="Rokhsar D.S."/>
            <person name="Wang X."/>
            <person name="Schmutz J."/>
        </authorList>
    </citation>
    <scope>NUCLEOTIDE SEQUENCE [LARGE SCALE GENOMIC DNA]</scope>
</reference>
<dbReference type="SUPFAM" id="SSF48371">
    <property type="entry name" value="ARM repeat"/>
    <property type="match status" value="1"/>
</dbReference>
<dbReference type="EMBL" id="CM001752">
    <property type="protein sequence ID" value="KJB83202.1"/>
    <property type="molecule type" value="Genomic_DNA"/>
</dbReference>
<protein>
    <recommendedName>
        <fullName evidence="8">Telomere-associated protein Rif1 N-terminal domain-containing protein</fullName>
    </recommendedName>
</protein>
<feature type="region of interest" description="Disordered" evidence="7">
    <location>
        <begin position="1026"/>
        <end position="1086"/>
    </location>
</feature>
<evidence type="ECO:0000259" key="8">
    <source>
        <dbReference type="Pfam" id="PF12231"/>
    </source>
</evidence>
<dbReference type="GO" id="GO:0000723">
    <property type="term" value="P:telomere maintenance"/>
    <property type="evidence" value="ECO:0007669"/>
    <property type="project" value="TreeGrafter"/>
</dbReference>
<dbReference type="InterPro" id="IPR022031">
    <property type="entry name" value="Rif1_N"/>
</dbReference>
<evidence type="ECO:0000313" key="10">
    <source>
        <dbReference type="Proteomes" id="UP000032304"/>
    </source>
</evidence>
<dbReference type="InterPro" id="IPR011989">
    <property type="entry name" value="ARM-like"/>
</dbReference>
<dbReference type="eggNOG" id="ENOG502QV6C">
    <property type="taxonomic scope" value="Eukaryota"/>
</dbReference>
<dbReference type="OMA" id="PRYCKIT"/>
<dbReference type="PANTHER" id="PTHR22928">
    <property type="entry name" value="TELOMERE-ASSOCIATED PROTEIN RIF1"/>
    <property type="match status" value="1"/>
</dbReference>
<keyword evidence="10" id="KW-1185">Reference proteome</keyword>
<dbReference type="GO" id="GO:0005634">
    <property type="term" value="C:nucleus"/>
    <property type="evidence" value="ECO:0007669"/>
    <property type="project" value="UniProtKB-SubCell"/>
</dbReference>
<gene>
    <name evidence="9" type="ORF">B456_013G235200</name>
</gene>
<dbReference type="Proteomes" id="UP000032304">
    <property type="component" value="Chromosome 13"/>
</dbReference>
<dbReference type="AlphaFoldDB" id="A0A0D2SIY8"/>
<keyword evidence="3" id="KW-0158">Chromosome</keyword>
<keyword evidence="6" id="KW-0131">Cell cycle</keyword>
<evidence type="ECO:0000256" key="1">
    <source>
        <dbReference type="ARBA" id="ARBA00004123"/>
    </source>
</evidence>
<comment type="subcellular location">
    <subcellularLocation>
        <location evidence="2">Chromosome</location>
        <location evidence="2">Telomere</location>
    </subcellularLocation>
    <subcellularLocation>
        <location evidence="1">Nucleus</location>
    </subcellularLocation>
</comment>
<evidence type="ECO:0000256" key="4">
    <source>
        <dbReference type="ARBA" id="ARBA00022895"/>
    </source>
</evidence>
<name>A0A0D2SIY8_GOSRA</name>
<feature type="compositionally biased region" description="Basic and acidic residues" evidence="7">
    <location>
        <begin position="1057"/>
        <end position="1078"/>
    </location>
</feature>